<dbReference type="HOGENOM" id="CLU_033550_0_0_1"/>
<name>A0A084Q872_STAC4</name>
<dbReference type="OMA" id="AHHELEN"/>
<feature type="compositionally biased region" description="Acidic residues" evidence="1">
    <location>
        <begin position="529"/>
        <end position="550"/>
    </location>
</feature>
<feature type="region of interest" description="Disordered" evidence="1">
    <location>
        <begin position="432"/>
        <end position="478"/>
    </location>
</feature>
<proteinExistence type="predicted"/>
<dbReference type="STRING" id="1283841.A0A084Q872"/>
<protein>
    <submittedName>
        <fullName evidence="2">Uncharacterized protein</fullName>
    </submittedName>
</protein>
<feature type="non-terminal residue" evidence="2">
    <location>
        <position position="570"/>
    </location>
</feature>
<feature type="compositionally biased region" description="Basic and acidic residues" evidence="1">
    <location>
        <begin position="492"/>
        <end position="519"/>
    </location>
</feature>
<feature type="region of interest" description="Disordered" evidence="1">
    <location>
        <begin position="166"/>
        <end position="224"/>
    </location>
</feature>
<evidence type="ECO:0000313" key="2">
    <source>
        <dbReference type="EMBL" id="KFA60157.1"/>
    </source>
</evidence>
<gene>
    <name evidence="2" type="ORF">S40285_10885</name>
</gene>
<accession>A0A084Q872</accession>
<dbReference type="AlphaFoldDB" id="A0A084Q872"/>
<feature type="region of interest" description="Disordered" evidence="1">
    <location>
        <begin position="492"/>
        <end position="562"/>
    </location>
</feature>
<sequence length="570" mass="65617">MSHEHRTGAHHELENQRQLLESTLKKLDLTDLPQSTRQTLDLKFLTDGNHELPGTPEEASEELKNTWAIKAMSVWGKAEGVRLLENFLEDFPGWKREDFESCHKMILRAMKNHLTAHGIPLPGRANKSTAERLAIVATWEDMPETTIESSHDLKNSEPDFTEITEAIIPQDHKQQRKGNSQIPEFRIRGLSPVRSLNPLDRAPHRNPANGSTAHPDPRYSQSETGGIRGLIYQNEHLNWYHDLPPRESANTPIEGAVIKQFVAMWNKENNYTGQTYDILDGKIRIFTDLCELLQVRYSQLYALFPSILSGSAQAYFLEHMSRGMQFRDMYLQLKQQFDSDINRAQYHTDWSSITFQTVLSEPKNTGKTYLEVLQILLDRLQRCQRALGPAYKDEIHLVANTLRAVQGVQELKIALARPERSFNALSAQLKSTMKVEENTRSPGHFYTDRRYRSRDSSDRQSSRRNDHRSHSNSRANKGQAKCWICGKPDCRSTKHTPEEQERSKEQWKRWQKSRGEKSRGYQRFLADVEPSDSSESENSDLEDPEEGDDAFSDRESNGINSYTAYFLANE</sequence>
<reference evidence="2 3" key="1">
    <citation type="journal article" date="2014" name="BMC Genomics">
        <title>Comparative genome sequencing reveals chemotype-specific gene clusters in the toxigenic black mold Stachybotrys.</title>
        <authorList>
            <person name="Semeiks J."/>
            <person name="Borek D."/>
            <person name="Otwinowski Z."/>
            <person name="Grishin N.V."/>
        </authorList>
    </citation>
    <scope>NUCLEOTIDE SEQUENCE [LARGE SCALE GENOMIC DNA]</scope>
    <source>
        <strain evidence="2 3">IBT 40285</strain>
    </source>
</reference>
<dbReference type="OrthoDB" id="4948765at2759"/>
<dbReference type="InParanoid" id="A0A084Q872"/>
<evidence type="ECO:0000256" key="1">
    <source>
        <dbReference type="SAM" id="MobiDB-lite"/>
    </source>
</evidence>
<keyword evidence="3" id="KW-1185">Reference proteome</keyword>
<feature type="compositionally biased region" description="Basic and acidic residues" evidence="1">
    <location>
        <begin position="446"/>
        <end position="464"/>
    </location>
</feature>
<dbReference type="EMBL" id="KL661875">
    <property type="protein sequence ID" value="KFA60157.1"/>
    <property type="molecule type" value="Genomic_DNA"/>
</dbReference>
<organism evidence="2 3">
    <name type="scientific">Stachybotrys chlorohalonatus (strain IBT 40285)</name>
    <dbReference type="NCBI Taxonomy" id="1283841"/>
    <lineage>
        <taxon>Eukaryota</taxon>
        <taxon>Fungi</taxon>
        <taxon>Dikarya</taxon>
        <taxon>Ascomycota</taxon>
        <taxon>Pezizomycotina</taxon>
        <taxon>Sordariomycetes</taxon>
        <taxon>Hypocreomycetidae</taxon>
        <taxon>Hypocreales</taxon>
        <taxon>Stachybotryaceae</taxon>
        <taxon>Stachybotrys</taxon>
    </lineage>
</organism>
<evidence type="ECO:0000313" key="3">
    <source>
        <dbReference type="Proteomes" id="UP000028524"/>
    </source>
</evidence>
<dbReference type="Proteomes" id="UP000028524">
    <property type="component" value="Unassembled WGS sequence"/>
</dbReference>